<protein>
    <recommendedName>
        <fullName evidence="2">DUF4806 domain-containing protein</fullName>
    </recommendedName>
</protein>
<comment type="caution">
    <text evidence="3">The sequence shown here is derived from an EMBL/GenBank/DDBJ whole genome shotgun (WGS) entry which is preliminary data.</text>
</comment>
<feature type="compositionally biased region" description="Low complexity" evidence="1">
    <location>
        <begin position="165"/>
        <end position="183"/>
    </location>
</feature>
<evidence type="ECO:0000313" key="3">
    <source>
        <dbReference type="EMBL" id="KAK4885918.1"/>
    </source>
</evidence>
<dbReference type="PANTHER" id="PTHR34153:SF2">
    <property type="entry name" value="SI:CH211-262H13.3-RELATED"/>
    <property type="match status" value="1"/>
</dbReference>
<dbReference type="AlphaFoldDB" id="A0AAN7QNC6"/>
<dbReference type="Pfam" id="PF16064">
    <property type="entry name" value="DUF4806"/>
    <property type="match status" value="1"/>
</dbReference>
<reference evidence="4" key="1">
    <citation type="submission" date="2023-01" db="EMBL/GenBank/DDBJ databases">
        <title>Key to firefly adult light organ development and bioluminescence: homeobox transcription factors regulate luciferase expression and transportation to peroxisome.</title>
        <authorList>
            <person name="Fu X."/>
        </authorList>
    </citation>
    <scope>NUCLEOTIDE SEQUENCE [LARGE SCALE GENOMIC DNA]</scope>
</reference>
<evidence type="ECO:0000256" key="1">
    <source>
        <dbReference type="SAM" id="MobiDB-lite"/>
    </source>
</evidence>
<dbReference type="EMBL" id="JARPUR010000001">
    <property type="protein sequence ID" value="KAK4885918.1"/>
    <property type="molecule type" value="Genomic_DNA"/>
</dbReference>
<sequence>MEEQNEPQSLYFVVEFPEEIDENGLVSMAVISSNWTIIENNVRYCMWSYYLKTDAMRTKAVVNHTDLDFTKCAKCEIIVKYKTSIYNVAVSKLKRLEDASSLSQSETENGPRKRHRKRNTLLLNSDCDKVSEQSSSEQTDDDSPVTPILRRTTAHVLQKNVDVQESAGSCSSSSRSFKPLSVSTPMARRQPISHAPTVSQSSSGRSAYAYSLVCLNCQQNSSLIQELLIKVEKMEQNLKYLVTMFQQQMGADLTIVNDGNNDLGLPITTVGDLTALNNRLEDVNELTKMCQFLQTAGGKDIQDTTRRVLSRIMSNNLAMLYNWSGRNDKTSFSSLKKLLIVAVRKNPFSKNATQQEIESVVKVWLRNASDRDGGRSRRKNATITA</sequence>
<dbReference type="Proteomes" id="UP001353858">
    <property type="component" value="Unassembled WGS sequence"/>
</dbReference>
<dbReference type="InterPro" id="IPR032071">
    <property type="entry name" value="DUF4806"/>
</dbReference>
<feature type="region of interest" description="Disordered" evidence="1">
    <location>
        <begin position="99"/>
        <end position="147"/>
    </location>
</feature>
<feature type="region of interest" description="Disordered" evidence="1">
    <location>
        <begin position="165"/>
        <end position="202"/>
    </location>
</feature>
<feature type="domain" description="DUF4806" evidence="2">
    <location>
        <begin position="265"/>
        <end position="336"/>
    </location>
</feature>
<keyword evidence="4" id="KW-1185">Reference proteome</keyword>
<name>A0AAN7QNC6_9COLE</name>
<accession>A0AAN7QNC6</accession>
<evidence type="ECO:0000259" key="2">
    <source>
        <dbReference type="Pfam" id="PF16064"/>
    </source>
</evidence>
<dbReference type="PANTHER" id="PTHR34153">
    <property type="entry name" value="SI:CH211-262H13.3-RELATED-RELATED"/>
    <property type="match status" value="1"/>
</dbReference>
<gene>
    <name evidence="3" type="ORF">RN001_002189</name>
</gene>
<organism evidence="3 4">
    <name type="scientific">Aquatica leii</name>
    <dbReference type="NCBI Taxonomy" id="1421715"/>
    <lineage>
        <taxon>Eukaryota</taxon>
        <taxon>Metazoa</taxon>
        <taxon>Ecdysozoa</taxon>
        <taxon>Arthropoda</taxon>
        <taxon>Hexapoda</taxon>
        <taxon>Insecta</taxon>
        <taxon>Pterygota</taxon>
        <taxon>Neoptera</taxon>
        <taxon>Endopterygota</taxon>
        <taxon>Coleoptera</taxon>
        <taxon>Polyphaga</taxon>
        <taxon>Elateriformia</taxon>
        <taxon>Elateroidea</taxon>
        <taxon>Lampyridae</taxon>
        <taxon>Luciolinae</taxon>
        <taxon>Aquatica</taxon>
    </lineage>
</organism>
<proteinExistence type="predicted"/>
<evidence type="ECO:0000313" key="4">
    <source>
        <dbReference type="Proteomes" id="UP001353858"/>
    </source>
</evidence>